<dbReference type="AlphaFoldDB" id="A0A0C9SMJ6"/>
<dbReference type="Proteomes" id="UP000053647">
    <property type="component" value="Unassembled WGS sequence"/>
</dbReference>
<name>A0A0C9SMJ6_PAXIN</name>
<evidence type="ECO:0000313" key="2">
    <source>
        <dbReference type="EMBL" id="KIJ06289.1"/>
    </source>
</evidence>
<dbReference type="Gene3D" id="1.10.8.10">
    <property type="entry name" value="DNA helicase RuvA subunit, C-terminal domain"/>
    <property type="match status" value="1"/>
</dbReference>
<feature type="region of interest" description="Disordered" evidence="1">
    <location>
        <begin position="36"/>
        <end position="76"/>
    </location>
</feature>
<proteinExistence type="predicted"/>
<gene>
    <name evidence="2" type="ORF">PAXINDRAFT_20511</name>
</gene>
<sequence>MFPDFEDAVILSVLGSTDNDQERALDVFLGMNDLSYVPPVPPPSQPQHEYQHGQPPNSQRLSQEDSMNHSHDNVPLRMRSALEVAPPLEPLCPSALKRDAESVFFRLRPKHGAVQ</sequence>
<reference evidence="2 3" key="1">
    <citation type="submission" date="2014-06" db="EMBL/GenBank/DDBJ databases">
        <authorList>
            <consortium name="DOE Joint Genome Institute"/>
            <person name="Kuo A."/>
            <person name="Kohler A."/>
            <person name="Nagy L.G."/>
            <person name="Floudas D."/>
            <person name="Copeland A."/>
            <person name="Barry K.W."/>
            <person name="Cichocki N."/>
            <person name="Veneault-Fourrey C."/>
            <person name="LaButti K."/>
            <person name="Lindquist E.A."/>
            <person name="Lipzen A."/>
            <person name="Lundell T."/>
            <person name="Morin E."/>
            <person name="Murat C."/>
            <person name="Sun H."/>
            <person name="Tunlid A."/>
            <person name="Henrissat B."/>
            <person name="Grigoriev I.V."/>
            <person name="Hibbett D.S."/>
            <person name="Martin F."/>
            <person name="Nordberg H.P."/>
            <person name="Cantor M.N."/>
            <person name="Hua S.X."/>
        </authorList>
    </citation>
    <scope>NUCLEOTIDE SEQUENCE [LARGE SCALE GENOMIC DNA]</scope>
    <source>
        <strain evidence="2 3">ATCC 200175</strain>
    </source>
</reference>
<protein>
    <recommendedName>
        <fullName evidence="4">CUE domain-containing protein</fullName>
    </recommendedName>
</protein>
<dbReference type="CDD" id="cd14279">
    <property type="entry name" value="CUE"/>
    <property type="match status" value="1"/>
</dbReference>
<accession>A0A0C9SMJ6</accession>
<evidence type="ECO:0008006" key="4">
    <source>
        <dbReference type="Google" id="ProtNLM"/>
    </source>
</evidence>
<evidence type="ECO:0000256" key="1">
    <source>
        <dbReference type="SAM" id="MobiDB-lite"/>
    </source>
</evidence>
<evidence type="ECO:0000313" key="3">
    <source>
        <dbReference type="Proteomes" id="UP000053647"/>
    </source>
</evidence>
<dbReference type="OrthoDB" id="9942608at2759"/>
<feature type="compositionally biased region" description="Basic and acidic residues" evidence="1">
    <location>
        <begin position="62"/>
        <end position="74"/>
    </location>
</feature>
<dbReference type="HOGENOM" id="CLU_2109784_0_0_1"/>
<keyword evidence="3" id="KW-1185">Reference proteome</keyword>
<organism evidence="2 3">
    <name type="scientific">Paxillus involutus ATCC 200175</name>
    <dbReference type="NCBI Taxonomy" id="664439"/>
    <lineage>
        <taxon>Eukaryota</taxon>
        <taxon>Fungi</taxon>
        <taxon>Dikarya</taxon>
        <taxon>Basidiomycota</taxon>
        <taxon>Agaricomycotina</taxon>
        <taxon>Agaricomycetes</taxon>
        <taxon>Agaricomycetidae</taxon>
        <taxon>Boletales</taxon>
        <taxon>Paxilineae</taxon>
        <taxon>Paxillaceae</taxon>
        <taxon>Paxillus</taxon>
    </lineage>
</organism>
<reference evidence="3" key="2">
    <citation type="submission" date="2015-01" db="EMBL/GenBank/DDBJ databases">
        <title>Evolutionary Origins and Diversification of the Mycorrhizal Mutualists.</title>
        <authorList>
            <consortium name="DOE Joint Genome Institute"/>
            <consortium name="Mycorrhizal Genomics Consortium"/>
            <person name="Kohler A."/>
            <person name="Kuo A."/>
            <person name="Nagy L.G."/>
            <person name="Floudas D."/>
            <person name="Copeland A."/>
            <person name="Barry K.W."/>
            <person name="Cichocki N."/>
            <person name="Veneault-Fourrey C."/>
            <person name="LaButti K."/>
            <person name="Lindquist E.A."/>
            <person name="Lipzen A."/>
            <person name="Lundell T."/>
            <person name="Morin E."/>
            <person name="Murat C."/>
            <person name="Riley R."/>
            <person name="Ohm R."/>
            <person name="Sun H."/>
            <person name="Tunlid A."/>
            <person name="Henrissat B."/>
            <person name="Grigoriev I.V."/>
            <person name="Hibbett D.S."/>
            <person name="Martin F."/>
        </authorList>
    </citation>
    <scope>NUCLEOTIDE SEQUENCE [LARGE SCALE GENOMIC DNA]</scope>
    <source>
        <strain evidence="3">ATCC 200175</strain>
    </source>
</reference>
<dbReference type="EMBL" id="KN820400">
    <property type="protein sequence ID" value="KIJ06289.1"/>
    <property type="molecule type" value="Genomic_DNA"/>
</dbReference>